<feature type="domain" description="Methionyl/Valyl/Leucyl/Isoleucyl-tRNA synthetase anticodon-binding" evidence="14">
    <location>
        <begin position="590"/>
        <end position="689"/>
    </location>
</feature>
<proteinExistence type="inferred from homology"/>
<reference evidence="15 16" key="1">
    <citation type="journal article" date="2016" name="Nat. Commun.">
        <title>Thousands of microbial genomes shed light on interconnected biogeochemical processes in an aquifer system.</title>
        <authorList>
            <person name="Anantharaman K."/>
            <person name="Brown C.T."/>
            <person name="Hug L.A."/>
            <person name="Sharon I."/>
            <person name="Castelle C.J."/>
            <person name="Probst A.J."/>
            <person name="Thomas B.C."/>
            <person name="Singh A."/>
            <person name="Wilkins M.J."/>
            <person name="Karaoz U."/>
            <person name="Brodie E.L."/>
            <person name="Williams K.H."/>
            <person name="Hubbard S.S."/>
            <person name="Banfield J.F."/>
        </authorList>
    </citation>
    <scope>NUCLEOTIDE SEQUENCE [LARGE SCALE GENOMIC DNA]</scope>
    <source>
        <strain evidence="16">RIFCSPHIGHO2_01_FULL_58_15</strain>
    </source>
</reference>
<comment type="subunit">
    <text evidence="2">Monomer.</text>
</comment>
<dbReference type="InterPro" id="IPR002300">
    <property type="entry name" value="aa-tRNA-synth_Ia"/>
</dbReference>
<dbReference type="CDD" id="cd07962">
    <property type="entry name" value="Anticodon_Ia_Val"/>
    <property type="match status" value="1"/>
</dbReference>
<evidence type="ECO:0000256" key="5">
    <source>
        <dbReference type="ARBA" id="ARBA00022598"/>
    </source>
</evidence>
<dbReference type="Pfam" id="PF08264">
    <property type="entry name" value="Anticodon_1"/>
    <property type="match status" value="1"/>
</dbReference>
<dbReference type="AlphaFoldDB" id="A0A1G2PP89"/>
<dbReference type="InterPro" id="IPR033705">
    <property type="entry name" value="Anticodon_Ia_Val"/>
</dbReference>
<evidence type="ECO:0000259" key="13">
    <source>
        <dbReference type="Pfam" id="PF00133"/>
    </source>
</evidence>
<comment type="caution">
    <text evidence="15">The sequence shown here is derived from an EMBL/GenBank/DDBJ whole genome shotgun (WGS) entry which is preliminary data.</text>
</comment>
<evidence type="ECO:0000256" key="8">
    <source>
        <dbReference type="ARBA" id="ARBA00022917"/>
    </source>
</evidence>
<dbReference type="InterPro" id="IPR009080">
    <property type="entry name" value="tRNAsynth_Ia_anticodon-bd"/>
</dbReference>
<dbReference type="Proteomes" id="UP000178690">
    <property type="component" value="Unassembled WGS sequence"/>
</dbReference>
<evidence type="ECO:0000256" key="7">
    <source>
        <dbReference type="ARBA" id="ARBA00022840"/>
    </source>
</evidence>
<evidence type="ECO:0000256" key="10">
    <source>
        <dbReference type="ARBA" id="ARBA00029936"/>
    </source>
</evidence>
<keyword evidence="6 12" id="KW-0547">Nucleotide-binding</keyword>
<evidence type="ECO:0000256" key="6">
    <source>
        <dbReference type="ARBA" id="ARBA00022741"/>
    </source>
</evidence>
<dbReference type="PROSITE" id="PS00178">
    <property type="entry name" value="AA_TRNA_LIGASE_I"/>
    <property type="match status" value="1"/>
</dbReference>
<dbReference type="Pfam" id="PF00133">
    <property type="entry name" value="tRNA-synt_1"/>
    <property type="match status" value="2"/>
</dbReference>
<dbReference type="PANTHER" id="PTHR11946:SF93">
    <property type="entry name" value="VALINE--TRNA LIGASE, CHLOROPLASTIC_MITOCHONDRIAL 2"/>
    <property type="match status" value="1"/>
</dbReference>
<comment type="similarity">
    <text evidence="12">Belongs to the class-I aminoacyl-tRNA synthetase family.</text>
</comment>
<dbReference type="InterPro" id="IPR014729">
    <property type="entry name" value="Rossmann-like_a/b/a_fold"/>
</dbReference>
<dbReference type="GO" id="GO:0005829">
    <property type="term" value="C:cytosol"/>
    <property type="evidence" value="ECO:0007669"/>
    <property type="project" value="TreeGrafter"/>
</dbReference>
<gene>
    <name evidence="15" type="ORF">A2682_02255</name>
</gene>
<name>A0A1G2PP89_TERXR</name>
<dbReference type="InterPro" id="IPR013155">
    <property type="entry name" value="M/V/L/I-tRNA-synth_anticd-bd"/>
</dbReference>
<comment type="catalytic activity">
    <reaction evidence="11">
        <text>tRNA(Val) + L-valine + ATP = L-valyl-tRNA(Val) + AMP + diphosphate</text>
        <dbReference type="Rhea" id="RHEA:10704"/>
        <dbReference type="Rhea" id="RHEA-COMP:9672"/>
        <dbReference type="Rhea" id="RHEA-COMP:9708"/>
        <dbReference type="ChEBI" id="CHEBI:30616"/>
        <dbReference type="ChEBI" id="CHEBI:33019"/>
        <dbReference type="ChEBI" id="CHEBI:57762"/>
        <dbReference type="ChEBI" id="CHEBI:78442"/>
        <dbReference type="ChEBI" id="CHEBI:78537"/>
        <dbReference type="ChEBI" id="CHEBI:456215"/>
        <dbReference type="EC" id="6.1.1.9"/>
    </reaction>
</comment>
<evidence type="ECO:0000256" key="9">
    <source>
        <dbReference type="ARBA" id="ARBA00023146"/>
    </source>
</evidence>
<evidence type="ECO:0000256" key="11">
    <source>
        <dbReference type="ARBA" id="ARBA00047552"/>
    </source>
</evidence>
<feature type="domain" description="Aminoacyl-tRNA synthetase class Ia" evidence="13">
    <location>
        <begin position="429"/>
        <end position="548"/>
    </location>
</feature>
<dbReference type="FunFam" id="3.40.50.620:FF:000032">
    <property type="entry name" value="Valine--tRNA ligase"/>
    <property type="match status" value="1"/>
</dbReference>
<evidence type="ECO:0000256" key="3">
    <source>
        <dbReference type="ARBA" id="ARBA00013169"/>
    </source>
</evidence>
<evidence type="ECO:0000256" key="4">
    <source>
        <dbReference type="ARBA" id="ARBA00022490"/>
    </source>
</evidence>
<organism evidence="15 16">
    <name type="scientific">Terrybacteria sp. (strain RIFCSPHIGHO2_01_FULL_58_15)</name>
    <dbReference type="NCBI Taxonomy" id="1802363"/>
    <lineage>
        <taxon>Bacteria</taxon>
        <taxon>Candidatus Terryibacteriota</taxon>
    </lineage>
</organism>
<dbReference type="PANTHER" id="PTHR11946">
    <property type="entry name" value="VALYL-TRNA SYNTHETASES"/>
    <property type="match status" value="1"/>
</dbReference>
<protein>
    <recommendedName>
        <fullName evidence="3">valine--tRNA ligase</fullName>
        <ecNumber evidence="3">6.1.1.9</ecNumber>
    </recommendedName>
    <alternativeName>
        <fullName evidence="10">Valyl-tRNA synthetase</fullName>
    </alternativeName>
</protein>
<evidence type="ECO:0000313" key="15">
    <source>
        <dbReference type="EMBL" id="OHA50053.1"/>
    </source>
</evidence>
<keyword evidence="8 12" id="KW-0648">Protein biosynthesis</keyword>
<dbReference type="EMBL" id="MHST01000002">
    <property type="protein sequence ID" value="OHA50053.1"/>
    <property type="molecule type" value="Genomic_DNA"/>
</dbReference>
<keyword evidence="9 12" id="KW-0030">Aminoacyl-tRNA synthetase</keyword>
<dbReference type="EC" id="6.1.1.9" evidence="3"/>
<dbReference type="STRING" id="1802363.A2682_02255"/>
<comment type="subcellular location">
    <subcellularLocation>
        <location evidence="1">Cytoplasm</location>
    </subcellularLocation>
</comment>
<evidence type="ECO:0000256" key="1">
    <source>
        <dbReference type="ARBA" id="ARBA00004496"/>
    </source>
</evidence>
<dbReference type="InterPro" id="IPR002303">
    <property type="entry name" value="Valyl-tRNA_ligase"/>
</dbReference>
<keyword evidence="7 12" id="KW-0067">ATP-binding</keyword>
<dbReference type="GO" id="GO:0005524">
    <property type="term" value="F:ATP binding"/>
    <property type="evidence" value="ECO:0007669"/>
    <property type="project" value="UniProtKB-KW"/>
</dbReference>
<accession>A0A1G2PP89</accession>
<dbReference type="SUPFAM" id="SSF50677">
    <property type="entry name" value="ValRS/IleRS/LeuRS editing domain"/>
    <property type="match status" value="1"/>
</dbReference>
<dbReference type="Gene3D" id="1.10.730.10">
    <property type="entry name" value="Isoleucyl-tRNA Synthetase, Domain 1"/>
    <property type="match status" value="1"/>
</dbReference>
<dbReference type="InterPro" id="IPR009008">
    <property type="entry name" value="Val/Leu/Ile-tRNA-synth_edit"/>
</dbReference>
<dbReference type="SUPFAM" id="SSF52374">
    <property type="entry name" value="Nucleotidylyl transferase"/>
    <property type="match status" value="1"/>
</dbReference>
<dbReference type="Gene3D" id="3.40.50.620">
    <property type="entry name" value="HUPs"/>
    <property type="match status" value="3"/>
</dbReference>
<keyword evidence="5 12" id="KW-0436">Ligase</keyword>
<dbReference type="CDD" id="cd00817">
    <property type="entry name" value="ValRS_core"/>
    <property type="match status" value="1"/>
</dbReference>
<dbReference type="GO" id="GO:0006438">
    <property type="term" value="P:valyl-tRNA aminoacylation"/>
    <property type="evidence" value="ECO:0007669"/>
    <property type="project" value="InterPro"/>
</dbReference>
<dbReference type="GO" id="GO:0002161">
    <property type="term" value="F:aminoacyl-tRNA deacylase activity"/>
    <property type="evidence" value="ECO:0007669"/>
    <property type="project" value="InterPro"/>
</dbReference>
<evidence type="ECO:0000256" key="2">
    <source>
        <dbReference type="ARBA" id="ARBA00011245"/>
    </source>
</evidence>
<dbReference type="PRINTS" id="PR00986">
    <property type="entry name" value="TRNASYNTHVAL"/>
</dbReference>
<sequence length="693" mass="79912">MNDELPKRYDPLAVEKAVAERWRAQGYSNPDNMPERHREPFVVMMPPPNVTGSLHMGHALEAALTDCLVRFKRMRGYRTLYLPGMDHAGIATQNVVEKTLQQEGKTRHDLGREEFLKRVWAWKEQYGGIILEQFRRIGVSADWSRERFTMDEHYTRAVEEAFRRYQEKGWIYKGTRVINWCPRCATSLSDLEVKYVPERAKLYYIRYGPFTLATVRPETKLGDTALAVHPEDARYAQWIGKTIDIESVDNNIPREESPRKKTVQIQVVADDAVDPAFGTGIIKVTPAHDITDFEIGQRHGLPSIMIIDEHARMNENAGARYRDMAAAEARAKIADDLAALDLIEKVDDYEHNIARCDRCGSIVEPIPSQQWFLKMAELAEAAADAYRSENVRIAPERWLHVALERLAHERDWCISRQLWWGHRVPVQGETDVLDTWFSSALWPFATLGWPDATKDLIRYYPTQWMTSAREILFLWINRMIFSGSFFMGKTPFTEVFIHPTVLTKEGKRMSKSLGTGIDPLALIEREGADALRFGLLWQLTGAQDIRFDDSAIVAGRKFLTKTWNATRYVLGRIGETAVPSTAPEPEKEIDQAILRELAYAVAAVEEHLEALRFGQALERFYEFFWHAFCDKYLEATKKREDEQAKLVLLWVLSASLRVLHPFIPFATDELWEKLPHQERTPLTIAPWPDEHRK</sequence>
<dbReference type="GO" id="GO:0004832">
    <property type="term" value="F:valine-tRNA ligase activity"/>
    <property type="evidence" value="ECO:0007669"/>
    <property type="project" value="UniProtKB-EC"/>
</dbReference>
<evidence type="ECO:0000259" key="14">
    <source>
        <dbReference type="Pfam" id="PF08264"/>
    </source>
</evidence>
<dbReference type="SUPFAM" id="SSF47323">
    <property type="entry name" value="Anticodon-binding domain of a subclass of class I aminoacyl-tRNA synthetases"/>
    <property type="match status" value="1"/>
</dbReference>
<evidence type="ECO:0000313" key="16">
    <source>
        <dbReference type="Proteomes" id="UP000178690"/>
    </source>
</evidence>
<evidence type="ECO:0000256" key="12">
    <source>
        <dbReference type="RuleBase" id="RU363035"/>
    </source>
</evidence>
<dbReference type="Gene3D" id="3.90.740.10">
    <property type="entry name" value="Valyl/Leucyl/Isoleucyl-tRNA synthetase, editing domain"/>
    <property type="match status" value="1"/>
</dbReference>
<keyword evidence="4" id="KW-0963">Cytoplasm</keyword>
<dbReference type="InterPro" id="IPR001412">
    <property type="entry name" value="aa-tRNA-synth_I_CS"/>
</dbReference>
<feature type="domain" description="Aminoacyl-tRNA synthetase class Ia" evidence="13">
    <location>
        <begin position="19"/>
        <end position="426"/>
    </location>
</feature>